<evidence type="ECO:0000313" key="3">
    <source>
        <dbReference type="Proteomes" id="UP000000214"/>
    </source>
</evidence>
<dbReference type="KEGG" id="pbo:PACID_14660"/>
<feature type="region of interest" description="Disordered" evidence="1">
    <location>
        <begin position="282"/>
        <end position="319"/>
    </location>
</feature>
<dbReference type="PATRIC" id="fig|1171373.8.peg.1454"/>
<proteinExistence type="predicted"/>
<feature type="region of interest" description="Disordered" evidence="1">
    <location>
        <begin position="29"/>
        <end position="65"/>
    </location>
</feature>
<gene>
    <name evidence="2" type="ordered locus">PACID_14660</name>
</gene>
<dbReference type="EMBL" id="CP003493">
    <property type="protein sequence ID" value="AFV89280.1"/>
    <property type="molecule type" value="Genomic_DNA"/>
</dbReference>
<organism evidence="2 3">
    <name type="scientific">Acidipropionibacterium acidipropionici (strain ATCC 4875 / DSM 20272 / JCM 6432 / NBRC 12425 / NCIMB 8070 / 4)</name>
    <name type="common">Propionibacterium acidipropionici</name>
    <dbReference type="NCBI Taxonomy" id="1171373"/>
    <lineage>
        <taxon>Bacteria</taxon>
        <taxon>Bacillati</taxon>
        <taxon>Actinomycetota</taxon>
        <taxon>Actinomycetes</taxon>
        <taxon>Propionibacteriales</taxon>
        <taxon>Propionibacteriaceae</taxon>
        <taxon>Acidipropionibacterium</taxon>
    </lineage>
</organism>
<feature type="compositionally biased region" description="Basic residues" evidence="1">
    <location>
        <begin position="296"/>
        <end position="310"/>
    </location>
</feature>
<dbReference type="Proteomes" id="UP000000214">
    <property type="component" value="Chromosome"/>
</dbReference>
<feature type="compositionally biased region" description="Basic and acidic residues" evidence="1">
    <location>
        <begin position="34"/>
        <end position="65"/>
    </location>
</feature>
<evidence type="ECO:0000256" key="1">
    <source>
        <dbReference type="SAM" id="MobiDB-lite"/>
    </source>
</evidence>
<evidence type="ECO:0000313" key="2">
    <source>
        <dbReference type="EMBL" id="AFV89280.1"/>
    </source>
</evidence>
<protein>
    <submittedName>
        <fullName evidence="2">Uncharacterized protein</fullName>
    </submittedName>
</protein>
<sequence>MSSDGIEESLEGQFRTAITAASRLVEQLARTRQAQRERDEQMARHRTREDEQRHEAERRSARAEMEQTKRREWWHAARPDHVAHAVATAEAWAEHDPAFRQDADRLHREVTARYGVDPQLLPAQQSQLDRSGVQTVRDQLERTIDPAWWEQAQPLDVAHAVATAEAWAEHDPAFQDHADRLHREVAQRYGVDLTGPDPARTEQARAEDDLTVARLLRDEHDADLVEDLRDGHIDDGPHEAATAEASAIAWDSAERRADRAEQLRRDGLEPQLQHVAMNADIAQARPATEAPAPGKGGRRHPKARKGRNWMRKIAGERQR</sequence>
<name>K7SJ37_ACIA4</name>
<dbReference type="HOGENOM" id="CLU_1060273_0_0_11"/>
<dbReference type="AlphaFoldDB" id="K7SJ37"/>
<accession>K7SJ37</accession>
<dbReference type="STRING" id="1171373.PACID_14660"/>
<reference evidence="2 3" key="1">
    <citation type="journal article" date="2012" name="BMC Genomics">
        <title>The genome sequence of Propionibacterium acidipropionici provides insights into its biotechnological and industrial potential.</title>
        <authorList>
            <person name="Parizzi L.P."/>
            <person name="Grassi M.C."/>
            <person name="Llerena L.A."/>
            <person name="Carazzolle M.F."/>
            <person name="Queiroz V.L."/>
            <person name="Lunardi I."/>
            <person name="Zeidler A.F."/>
            <person name="Teixeira P.J."/>
            <person name="Mieczkowski P."/>
            <person name="Rincones J."/>
            <person name="Pereira G.A."/>
        </authorList>
    </citation>
    <scope>NUCLEOTIDE SEQUENCE [LARGE SCALE GENOMIC DNA]</scope>
    <source>
        <strain evidence="3">ATCC 4875 / DSM 20272 / JCM 6432 / NBRC 12425 / NCIMB 8070</strain>
    </source>
</reference>
<dbReference type="eggNOG" id="ENOG502ZFQ7">
    <property type="taxonomic scope" value="Bacteria"/>
</dbReference>
<dbReference type="RefSeq" id="WP_015070187.1">
    <property type="nucleotide sequence ID" value="NC_019395.1"/>
</dbReference>